<dbReference type="PANTHER" id="PTHR42083:SF1">
    <property type="entry name" value="MARVEL DOMAIN-CONTAINING PROTEIN"/>
    <property type="match status" value="1"/>
</dbReference>
<dbReference type="Proteomes" id="UP000190776">
    <property type="component" value="Unassembled WGS sequence"/>
</dbReference>
<dbReference type="InterPro" id="IPR008253">
    <property type="entry name" value="Marvel"/>
</dbReference>
<evidence type="ECO:0000256" key="3">
    <source>
        <dbReference type="ARBA" id="ARBA00022989"/>
    </source>
</evidence>
<keyword evidence="2 5" id="KW-0812">Transmembrane</keyword>
<feature type="transmembrane region" description="Helical" evidence="5">
    <location>
        <begin position="42"/>
        <end position="60"/>
    </location>
</feature>
<evidence type="ECO:0000259" key="6">
    <source>
        <dbReference type="Pfam" id="PF01284"/>
    </source>
</evidence>
<dbReference type="AlphaFoldDB" id="A0A1S8BDP7"/>
<feature type="transmembrane region" description="Helical" evidence="5">
    <location>
        <begin position="156"/>
        <end position="180"/>
    </location>
</feature>
<proteinExistence type="predicted"/>
<feature type="transmembrane region" description="Helical" evidence="5">
    <location>
        <begin position="106"/>
        <end position="127"/>
    </location>
</feature>
<name>A0A1S8BDP7_9PEZI</name>
<dbReference type="OrthoDB" id="5363290at2759"/>
<evidence type="ECO:0000256" key="5">
    <source>
        <dbReference type="SAM" id="Phobius"/>
    </source>
</evidence>
<dbReference type="EMBL" id="MSZU01000084">
    <property type="protein sequence ID" value="OMP85491.1"/>
    <property type="molecule type" value="Genomic_DNA"/>
</dbReference>
<keyword evidence="4 5" id="KW-0472">Membrane</keyword>
<comment type="caution">
    <text evidence="7">The sequence shown here is derived from an EMBL/GenBank/DDBJ whole genome shotgun (WGS) entry which is preliminary data.</text>
</comment>
<evidence type="ECO:0000256" key="1">
    <source>
        <dbReference type="ARBA" id="ARBA00004141"/>
    </source>
</evidence>
<feature type="domain" description="MARVEL" evidence="6">
    <location>
        <begin position="40"/>
        <end position="173"/>
    </location>
</feature>
<gene>
    <name evidence="7" type="ORF">BK809_0004161</name>
</gene>
<protein>
    <recommendedName>
        <fullName evidence="6">MARVEL domain-containing protein</fullName>
    </recommendedName>
</protein>
<feature type="transmembrane region" description="Helical" evidence="5">
    <location>
        <begin position="80"/>
        <end position="99"/>
    </location>
</feature>
<dbReference type="Pfam" id="PF01284">
    <property type="entry name" value="MARVEL"/>
    <property type="match status" value="1"/>
</dbReference>
<keyword evidence="3 5" id="KW-1133">Transmembrane helix</keyword>
<reference evidence="7 8" key="1">
    <citation type="submission" date="2017-01" db="EMBL/GenBank/DDBJ databases">
        <title>Draft genome sequence of Diplodia seriata F98.1, a fungal species involved in grapevine trunk diseases.</title>
        <authorList>
            <person name="Robert-Siegwald G."/>
            <person name="Vallet J."/>
            <person name="Abou-Mansour E."/>
            <person name="Xu J."/>
            <person name="Rey P."/>
            <person name="Bertsch C."/>
            <person name="Rego C."/>
            <person name="Larignon P."/>
            <person name="Fontaine F."/>
            <person name="Lebrun M.-H."/>
        </authorList>
    </citation>
    <scope>NUCLEOTIDE SEQUENCE [LARGE SCALE GENOMIC DNA]</scope>
    <source>
        <strain evidence="7 8">F98.1</strain>
    </source>
</reference>
<evidence type="ECO:0000256" key="4">
    <source>
        <dbReference type="ARBA" id="ARBA00023136"/>
    </source>
</evidence>
<evidence type="ECO:0000313" key="8">
    <source>
        <dbReference type="Proteomes" id="UP000190776"/>
    </source>
</evidence>
<organism evidence="7 8">
    <name type="scientific">Diplodia seriata</name>
    <dbReference type="NCBI Taxonomy" id="420778"/>
    <lineage>
        <taxon>Eukaryota</taxon>
        <taxon>Fungi</taxon>
        <taxon>Dikarya</taxon>
        <taxon>Ascomycota</taxon>
        <taxon>Pezizomycotina</taxon>
        <taxon>Dothideomycetes</taxon>
        <taxon>Dothideomycetes incertae sedis</taxon>
        <taxon>Botryosphaeriales</taxon>
        <taxon>Botryosphaeriaceae</taxon>
        <taxon>Diplodia</taxon>
    </lineage>
</organism>
<dbReference type="GO" id="GO:0016020">
    <property type="term" value="C:membrane"/>
    <property type="evidence" value="ECO:0007669"/>
    <property type="project" value="UniProtKB-SubCell"/>
</dbReference>
<dbReference type="PANTHER" id="PTHR42083">
    <property type="entry name" value="MARVEL DOMAIN-CONTAINING PROTEIN"/>
    <property type="match status" value="1"/>
</dbReference>
<evidence type="ECO:0000256" key="2">
    <source>
        <dbReference type="ARBA" id="ARBA00022692"/>
    </source>
</evidence>
<sequence>MARSSSSSSRTAVATATPTAITTKLDQYWEPSGLHGLIARTALRTSQFLLAVITAGLYGADLSHYNKTSSHHTAAAPTNWIYAEVVAALSALTCAYHCFATARVVAWWCVWDGVVAVLWAALFGVFASTFVGGSGRKKEAADDEWDLTTDVRRMRAAVVFDCVCMVLWLCSALMGCMWCCRARRVTRRTDKLLAGSESEAEDVEMGRRHEQRGVEGKAAV</sequence>
<accession>A0A1S8BDP7</accession>
<evidence type="ECO:0000313" key="7">
    <source>
        <dbReference type="EMBL" id="OMP85491.1"/>
    </source>
</evidence>
<comment type="subcellular location">
    <subcellularLocation>
        <location evidence="1">Membrane</location>
        <topology evidence="1">Multi-pass membrane protein</topology>
    </subcellularLocation>
</comment>